<evidence type="ECO:0000313" key="5">
    <source>
        <dbReference type="Proteomes" id="UP001470230"/>
    </source>
</evidence>
<dbReference type="InterPro" id="IPR045093">
    <property type="entry name" value="Cullin"/>
</dbReference>
<name>A0ABR2HIB5_9EUKA</name>
<keyword evidence="5" id="KW-1185">Reference proteome</keyword>
<dbReference type="SUPFAM" id="SSF75632">
    <property type="entry name" value="Cullin homology domain"/>
    <property type="match status" value="1"/>
</dbReference>
<gene>
    <name evidence="4" type="ORF">M9Y10_019006</name>
</gene>
<evidence type="ECO:0000313" key="4">
    <source>
        <dbReference type="EMBL" id="KAK8847955.1"/>
    </source>
</evidence>
<protein>
    <recommendedName>
        <fullName evidence="3">Cullin family profile domain-containing protein</fullName>
    </recommendedName>
</protein>
<proteinExistence type="inferred from homology"/>
<dbReference type="PROSITE" id="PS50069">
    <property type="entry name" value="CULLIN_2"/>
    <property type="match status" value="1"/>
</dbReference>
<dbReference type="Proteomes" id="UP001470230">
    <property type="component" value="Unassembled WGS sequence"/>
</dbReference>
<comment type="caution">
    <text evidence="4">The sequence shown here is derived from an EMBL/GenBank/DDBJ whole genome shotgun (WGS) entry which is preliminary data.</text>
</comment>
<feature type="region of interest" description="Disordered" evidence="2">
    <location>
        <begin position="1"/>
        <end position="20"/>
    </location>
</feature>
<evidence type="ECO:0000259" key="3">
    <source>
        <dbReference type="PROSITE" id="PS50069"/>
    </source>
</evidence>
<dbReference type="InterPro" id="IPR016158">
    <property type="entry name" value="Cullin_homology"/>
</dbReference>
<feature type="domain" description="Cullin family profile" evidence="3">
    <location>
        <begin position="355"/>
        <end position="525"/>
    </location>
</feature>
<organism evidence="4 5">
    <name type="scientific">Tritrichomonas musculus</name>
    <dbReference type="NCBI Taxonomy" id="1915356"/>
    <lineage>
        <taxon>Eukaryota</taxon>
        <taxon>Metamonada</taxon>
        <taxon>Parabasalia</taxon>
        <taxon>Tritrichomonadida</taxon>
        <taxon>Tritrichomonadidae</taxon>
        <taxon>Tritrichomonas</taxon>
    </lineage>
</organism>
<dbReference type="InterPro" id="IPR036317">
    <property type="entry name" value="Cullin_homology_sf"/>
</dbReference>
<dbReference type="SUPFAM" id="SSF46785">
    <property type="entry name" value="Winged helix' DNA-binding domain"/>
    <property type="match status" value="1"/>
</dbReference>
<comment type="similarity">
    <text evidence="1">Belongs to the cullin family.</text>
</comment>
<dbReference type="PANTHER" id="PTHR11932">
    <property type="entry name" value="CULLIN"/>
    <property type="match status" value="1"/>
</dbReference>
<dbReference type="Gene3D" id="3.30.230.130">
    <property type="entry name" value="Cullin, Chain C, Domain 2"/>
    <property type="match status" value="1"/>
</dbReference>
<evidence type="ECO:0000256" key="2">
    <source>
        <dbReference type="SAM" id="MobiDB-lite"/>
    </source>
</evidence>
<sequence>MRGNHKKANNETRHELTSDIEDDMDEIKKSVFEPFIRTNIELREIKINNQMKLSCPFQNRQNLDWKILIDNYFDSLSLYDHPKFSQNFYQRMLSLSENENKDELSQYINEKINILTDHAVVELLSQTELTNFYEKLEKIQISLQNLNTIFGQLCGDVKKFIISNIRSHLNQENIRKFRDLIQSIINEFSHNESSEIVLLIIRFFTQFDLLTKEIKDHFSSTFINTITNISKKSRKTPLENTAKLYCKLCQIFPIGETSILEKITKNYLKNVLKMDLHAFITALVPDIIDYFDDIYNFVYSTNEVNSLINYFIGYYGNNSKRFVFDEALKNFRLFKNFSTEIKIKIALSIRRCISKNDESVAIRYAEIIDESFRKENEHNNFDETNYDMLDEMYLIQNRDVFESAHFARMLQRSTEISMVPDQKFVDKYKLHFGEYSATRFESLLNDYNESTKLTDEFKATNEIPSFLNIHVFYSCNWSRKYRVLSVIPDIVKSYLENFSIFYKAKMPRRFIEWSPHLSNCVLNINEITIKCNGITAAILYSLKNGPKTSEEIAQELFYDVDEVEKILNNLKGSNYGNFILMKNDEYSINEEASPDGDSINFLKRSPQDNKAEERKERTAIMTSRGRQVESVIILCLKGHPAIKETELFNIIGQRLKFILDPITFEEKLHSLAIKRFIKRDTDEGTVTYIP</sequence>
<feature type="compositionally biased region" description="Basic and acidic residues" evidence="2">
    <location>
        <begin position="8"/>
        <end position="17"/>
    </location>
</feature>
<reference evidence="4 5" key="1">
    <citation type="submission" date="2024-04" db="EMBL/GenBank/DDBJ databases">
        <title>Tritrichomonas musculus Genome.</title>
        <authorList>
            <person name="Alves-Ferreira E."/>
            <person name="Grigg M."/>
            <person name="Lorenzi H."/>
            <person name="Galac M."/>
        </authorList>
    </citation>
    <scope>NUCLEOTIDE SEQUENCE [LARGE SCALE GENOMIC DNA]</scope>
    <source>
        <strain evidence="4 5">EAF2021</strain>
    </source>
</reference>
<accession>A0ABR2HIB5</accession>
<evidence type="ECO:0000256" key="1">
    <source>
        <dbReference type="PROSITE-ProRule" id="PRU00330"/>
    </source>
</evidence>
<dbReference type="SMART" id="SM00182">
    <property type="entry name" value="CULLIN"/>
    <property type="match status" value="1"/>
</dbReference>
<dbReference type="EMBL" id="JAPFFF010000027">
    <property type="protein sequence ID" value="KAK8847955.1"/>
    <property type="molecule type" value="Genomic_DNA"/>
</dbReference>
<dbReference type="InterPro" id="IPR036390">
    <property type="entry name" value="WH_DNA-bd_sf"/>
</dbReference>